<evidence type="ECO:0000313" key="2">
    <source>
        <dbReference type="Proteomes" id="UP001417504"/>
    </source>
</evidence>
<comment type="caution">
    <text evidence="1">The sequence shown here is derived from an EMBL/GenBank/DDBJ whole genome shotgun (WGS) entry which is preliminary data.</text>
</comment>
<keyword evidence="2" id="KW-1185">Reference proteome</keyword>
<sequence>MSSRKKKLIIWMNIYLNKSITVIPKKKKRNKGKSVFICVINNSSRLQVFKEIAL</sequence>
<protein>
    <submittedName>
        <fullName evidence="1">Uncharacterized protein</fullName>
    </submittedName>
</protein>
<accession>A0AAP0PH94</accession>
<reference evidence="1 2" key="1">
    <citation type="submission" date="2024-01" db="EMBL/GenBank/DDBJ databases">
        <title>Genome assemblies of Stephania.</title>
        <authorList>
            <person name="Yang L."/>
        </authorList>
    </citation>
    <scope>NUCLEOTIDE SEQUENCE [LARGE SCALE GENOMIC DNA]</scope>
    <source>
        <strain evidence="1">QJT</strain>
        <tissue evidence="1">Leaf</tissue>
    </source>
</reference>
<gene>
    <name evidence="1" type="ORF">Sjap_004736</name>
</gene>
<organism evidence="1 2">
    <name type="scientific">Stephania japonica</name>
    <dbReference type="NCBI Taxonomy" id="461633"/>
    <lineage>
        <taxon>Eukaryota</taxon>
        <taxon>Viridiplantae</taxon>
        <taxon>Streptophyta</taxon>
        <taxon>Embryophyta</taxon>
        <taxon>Tracheophyta</taxon>
        <taxon>Spermatophyta</taxon>
        <taxon>Magnoliopsida</taxon>
        <taxon>Ranunculales</taxon>
        <taxon>Menispermaceae</taxon>
        <taxon>Menispermoideae</taxon>
        <taxon>Cissampelideae</taxon>
        <taxon>Stephania</taxon>
    </lineage>
</organism>
<dbReference type="EMBL" id="JBBNAE010000002">
    <property type="protein sequence ID" value="KAK9144833.1"/>
    <property type="molecule type" value="Genomic_DNA"/>
</dbReference>
<proteinExistence type="predicted"/>
<name>A0AAP0PH94_9MAGN</name>
<dbReference type="AlphaFoldDB" id="A0AAP0PH94"/>
<evidence type="ECO:0000313" key="1">
    <source>
        <dbReference type="EMBL" id="KAK9144833.1"/>
    </source>
</evidence>
<dbReference type="Proteomes" id="UP001417504">
    <property type="component" value="Unassembled WGS sequence"/>
</dbReference>